<dbReference type="EC" id="2.3.2.8" evidence="2"/>
<dbReference type="Pfam" id="PF04376">
    <property type="entry name" value="ATE_N"/>
    <property type="match status" value="1"/>
</dbReference>
<comment type="caution">
    <text evidence="7">The sequence shown here is derived from an EMBL/GenBank/DDBJ whole genome shotgun (WGS) entry which is preliminary data.</text>
</comment>
<protein>
    <recommendedName>
        <fullName evidence="2">arginyltransferase</fullName>
        <ecNumber evidence="2">2.3.2.8</ecNumber>
    </recommendedName>
</protein>
<evidence type="ECO:0000256" key="3">
    <source>
        <dbReference type="ARBA" id="ARBA00022679"/>
    </source>
</evidence>
<feature type="domain" description="N-end rule aminoacyl transferase C-terminal" evidence="6">
    <location>
        <begin position="171"/>
        <end position="307"/>
    </location>
</feature>
<dbReference type="EMBL" id="JAULSN010000005">
    <property type="protein sequence ID" value="KAK3371669.1"/>
    <property type="molecule type" value="Genomic_DNA"/>
</dbReference>
<evidence type="ECO:0000256" key="2">
    <source>
        <dbReference type="ARBA" id="ARBA00012025"/>
    </source>
</evidence>
<evidence type="ECO:0000313" key="8">
    <source>
        <dbReference type="Proteomes" id="UP001287356"/>
    </source>
</evidence>
<comment type="similarity">
    <text evidence="1">Belongs to the R-transferase family.</text>
</comment>
<evidence type="ECO:0000256" key="1">
    <source>
        <dbReference type="ARBA" id="ARBA00009991"/>
    </source>
</evidence>
<name>A0AAE0N6W3_9PEZI</name>
<dbReference type="SUPFAM" id="SSF55729">
    <property type="entry name" value="Acyl-CoA N-acyltransferases (Nat)"/>
    <property type="match status" value="1"/>
</dbReference>
<keyword evidence="4" id="KW-0012">Acyltransferase</keyword>
<organism evidence="7 8">
    <name type="scientific">Lasiosphaeria ovina</name>
    <dbReference type="NCBI Taxonomy" id="92902"/>
    <lineage>
        <taxon>Eukaryota</taxon>
        <taxon>Fungi</taxon>
        <taxon>Dikarya</taxon>
        <taxon>Ascomycota</taxon>
        <taxon>Pezizomycotina</taxon>
        <taxon>Sordariomycetes</taxon>
        <taxon>Sordariomycetidae</taxon>
        <taxon>Sordariales</taxon>
        <taxon>Lasiosphaeriaceae</taxon>
        <taxon>Lasiosphaeria</taxon>
    </lineage>
</organism>
<evidence type="ECO:0000313" key="7">
    <source>
        <dbReference type="EMBL" id="KAK3371669.1"/>
    </source>
</evidence>
<feature type="domain" description="N-end aminoacyl transferase N-terminal" evidence="5">
    <location>
        <begin position="23"/>
        <end position="99"/>
    </location>
</feature>
<proteinExistence type="inferred from homology"/>
<evidence type="ECO:0000256" key="4">
    <source>
        <dbReference type="ARBA" id="ARBA00023315"/>
    </source>
</evidence>
<dbReference type="InterPro" id="IPR007471">
    <property type="entry name" value="N-end_Aminoacyl_Trfase_N"/>
</dbReference>
<gene>
    <name evidence="7" type="ORF">B0T24DRAFT_650527</name>
</gene>
<dbReference type="PANTHER" id="PTHR21367">
    <property type="entry name" value="ARGININE-TRNA-PROTEIN TRANSFERASE 1"/>
    <property type="match status" value="1"/>
</dbReference>
<reference evidence="7" key="2">
    <citation type="submission" date="2023-06" db="EMBL/GenBank/DDBJ databases">
        <authorList>
            <consortium name="Lawrence Berkeley National Laboratory"/>
            <person name="Haridas S."/>
            <person name="Hensen N."/>
            <person name="Bonometti L."/>
            <person name="Westerberg I."/>
            <person name="Brannstrom I.O."/>
            <person name="Guillou S."/>
            <person name="Cros-Aarteil S."/>
            <person name="Calhoun S."/>
            <person name="Kuo A."/>
            <person name="Mondo S."/>
            <person name="Pangilinan J."/>
            <person name="Riley R."/>
            <person name="Labutti K."/>
            <person name="Andreopoulos B."/>
            <person name="Lipzen A."/>
            <person name="Chen C."/>
            <person name="Yanf M."/>
            <person name="Daum C."/>
            <person name="Ng V."/>
            <person name="Clum A."/>
            <person name="Steindorff A."/>
            <person name="Ohm R."/>
            <person name="Martin F."/>
            <person name="Silar P."/>
            <person name="Natvig D."/>
            <person name="Lalanne C."/>
            <person name="Gautier V."/>
            <person name="Ament-Velasquez S.L."/>
            <person name="Kruys A."/>
            <person name="Hutchinson M.I."/>
            <person name="Powell A.J."/>
            <person name="Barry K."/>
            <person name="Miller A.N."/>
            <person name="Grigoriev I.V."/>
            <person name="Debuchy R."/>
            <person name="Gladieux P."/>
            <person name="Thoren M.H."/>
            <person name="Johannesson H."/>
        </authorList>
    </citation>
    <scope>NUCLEOTIDE SEQUENCE</scope>
    <source>
        <strain evidence="7">CBS 958.72</strain>
    </source>
</reference>
<dbReference type="Pfam" id="PF04377">
    <property type="entry name" value="ATE_C"/>
    <property type="match status" value="1"/>
</dbReference>
<dbReference type="InterPro" id="IPR016181">
    <property type="entry name" value="Acyl_CoA_acyltransferase"/>
</dbReference>
<sequence>MQALDDAAAHFSYICPIGYSNSSDCGYCRRSRSGQSSKRYSYYAVATSLTPDFYQALIDRCWRRSGTLLYRPNQRNSCCPHYTLRLDSTAFKATKDQRQAVNRFNKHVIGESYAREAARLHPPTREQVRKRNNEFDLAERIHEPEAPMLKSTPLPAHQFTVTLEPNTFTEEKYDVFENYQRIVHKEAPEKISRGGFQRFLCSSPLKHETVTGPDGKERQLGSFHQCYRLDGKLVAIGVLDLLPHCVSAVYFLYHESIHSFSPGKLGALREIALALDGGYRWWYSGFYIHNCDKMKYKIDFSPQYVLDPEALKWDLLDKEALRLFDQKPYVSLSRERQGISGELVKESASEIKAGRQDSASDADDLDDGEDESFLFHSGMPGIPSLEQMEEVDMDGLLLRSDYADSFFSASDLVVWEAERISQYGTLKSRIAEMVAAIGPDLMGAICVDFRKRSRS</sequence>
<dbReference type="GO" id="GO:0004057">
    <property type="term" value="F:arginyl-tRNA--protein transferase activity"/>
    <property type="evidence" value="ECO:0007669"/>
    <property type="project" value="UniProtKB-EC"/>
</dbReference>
<dbReference type="GO" id="GO:0005737">
    <property type="term" value="C:cytoplasm"/>
    <property type="evidence" value="ECO:0007669"/>
    <property type="project" value="TreeGrafter"/>
</dbReference>
<dbReference type="AlphaFoldDB" id="A0AAE0N6W3"/>
<dbReference type="InterPro" id="IPR007472">
    <property type="entry name" value="N-end_Aminoacyl_Trfase_C"/>
</dbReference>
<dbReference type="InterPro" id="IPR030700">
    <property type="entry name" value="N-end_Aminoacyl_Trfase"/>
</dbReference>
<accession>A0AAE0N6W3</accession>
<evidence type="ECO:0000259" key="5">
    <source>
        <dbReference type="Pfam" id="PF04376"/>
    </source>
</evidence>
<keyword evidence="8" id="KW-1185">Reference proteome</keyword>
<dbReference type="Proteomes" id="UP001287356">
    <property type="component" value="Unassembled WGS sequence"/>
</dbReference>
<dbReference type="PANTHER" id="PTHR21367:SF1">
    <property type="entry name" value="ARGINYL-TRNA--PROTEIN TRANSFERASE 1"/>
    <property type="match status" value="1"/>
</dbReference>
<reference evidence="7" key="1">
    <citation type="journal article" date="2023" name="Mol. Phylogenet. Evol.">
        <title>Genome-scale phylogeny and comparative genomics of the fungal order Sordariales.</title>
        <authorList>
            <person name="Hensen N."/>
            <person name="Bonometti L."/>
            <person name="Westerberg I."/>
            <person name="Brannstrom I.O."/>
            <person name="Guillou S."/>
            <person name="Cros-Aarteil S."/>
            <person name="Calhoun S."/>
            <person name="Haridas S."/>
            <person name="Kuo A."/>
            <person name="Mondo S."/>
            <person name="Pangilinan J."/>
            <person name="Riley R."/>
            <person name="LaButti K."/>
            <person name="Andreopoulos B."/>
            <person name="Lipzen A."/>
            <person name="Chen C."/>
            <person name="Yan M."/>
            <person name="Daum C."/>
            <person name="Ng V."/>
            <person name="Clum A."/>
            <person name="Steindorff A."/>
            <person name="Ohm R.A."/>
            <person name="Martin F."/>
            <person name="Silar P."/>
            <person name="Natvig D.O."/>
            <person name="Lalanne C."/>
            <person name="Gautier V."/>
            <person name="Ament-Velasquez S.L."/>
            <person name="Kruys A."/>
            <person name="Hutchinson M.I."/>
            <person name="Powell A.J."/>
            <person name="Barry K."/>
            <person name="Miller A.N."/>
            <person name="Grigoriev I.V."/>
            <person name="Debuchy R."/>
            <person name="Gladieux P."/>
            <person name="Hiltunen Thoren M."/>
            <person name="Johannesson H."/>
        </authorList>
    </citation>
    <scope>NUCLEOTIDE SEQUENCE</scope>
    <source>
        <strain evidence="7">CBS 958.72</strain>
    </source>
</reference>
<evidence type="ECO:0000259" key="6">
    <source>
        <dbReference type="Pfam" id="PF04377"/>
    </source>
</evidence>
<keyword evidence="3 7" id="KW-0808">Transferase</keyword>